<reference evidence="2" key="1">
    <citation type="submission" date="2025-08" db="UniProtKB">
        <authorList>
            <consortium name="Ensembl"/>
        </authorList>
    </citation>
    <scope>IDENTIFICATION</scope>
</reference>
<dbReference type="PANTHER" id="PTHR14352:SF2">
    <property type="entry name" value="HAUS AUGMIN-LIKE COMPLEX SUBUNIT 7"/>
    <property type="match status" value="1"/>
</dbReference>
<dbReference type="GO" id="GO:0070652">
    <property type="term" value="C:HAUS complex"/>
    <property type="evidence" value="ECO:0007669"/>
    <property type="project" value="Ensembl"/>
</dbReference>
<dbReference type="GO" id="GO:1990498">
    <property type="term" value="C:mitotic spindle microtubule"/>
    <property type="evidence" value="ECO:0007669"/>
    <property type="project" value="Ensembl"/>
</dbReference>
<sequence length="352" mass="39543">MAAVSPTDVYERLKELGCPALDGVCLSDAKDIEKLLCTPSPHRLDILEWICISIYPALQEQFSSLKESQSDTKIKGMAKLGYDLMLCRADDLDLIKGKVCAQKQLHFLQQLLAVMPPQHNFTIFDSLSDSSTFSSLEESFHDIAQKNEEFIKHIFTSNNLQAVLNPECHPWSSDIKSLLLSEDGLQKRALLLETSRKKAHLEMVKELEEMMAALQELRAECHFLQEDPGTSCDGATALQTLKLIVSDFNQLLVAFSQVYESELQKHCDRPSPELSSCGPLFEAVHESLLLCVQELQGVAHITEASVCIVKKVEQQHEEEKHWSGSGKVTLPSKVKELQQKYETIRSALKDCQ</sequence>
<dbReference type="GO" id="GO:0007098">
    <property type="term" value="P:centrosome cycle"/>
    <property type="evidence" value="ECO:0007669"/>
    <property type="project" value="Ensembl"/>
</dbReference>
<dbReference type="GO" id="GO:0005730">
    <property type="term" value="C:nucleolus"/>
    <property type="evidence" value="ECO:0007669"/>
    <property type="project" value="Ensembl"/>
</dbReference>
<protein>
    <submittedName>
        <fullName evidence="2">HAUS augmin like complex subunit 7</fullName>
    </submittedName>
</protein>
<dbReference type="PANTHER" id="PTHR14352">
    <property type="entry name" value="HAUS AUGMIN-LIKE COMPLEX SUBUNIT 7"/>
    <property type="match status" value="1"/>
</dbReference>
<feature type="coiled-coil region" evidence="1">
    <location>
        <begin position="197"/>
        <end position="227"/>
    </location>
</feature>
<keyword evidence="3" id="KW-1185">Reference proteome</keyword>
<dbReference type="OMA" id="PESDPWP"/>
<dbReference type="GO" id="GO:0051225">
    <property type="term" value="P:spindle assembly"/>
    <property type="evidence" value="ECO:0007669"/>
    <property type="project" value="Ensembl"/>
</dbReference>
<evidence type="ECO:0000313" key="3">
    <source>
        <dbReference type="Proteomes" id="UP000694421"/>
    </source>
</evidence>
<evidence type="ECO:0000256" key="1">
    <source>
        <dbReference type="SAM" id="Coils"/>
    </source>
</evidence>
<dbReference type="GeneTree" id="ENSGT00390000003937"/>
<dbReference type="GO" id="GO:0051011">
    <property type="term" value="F:microtubule minus-end binding"/>
    <property type="evidence" value="ECO:0007669"/>
    <property type="project" value="TreeGrafter"/>
</dbReference>
<organism evidence="2 3">
    <name type="scientific">Salvator merianae</name>
    <name type="common">Argentine black and white tegu</name>
    <name type="synonym">Tupinambis merianae</name>
    <dbReference type="NCBI Taxonomy" id="96440"/>
    <lineage>
        <taxon>Eukaryota</taxon>
        <taxon>Metazoa</taxon>
        <taxon>Chordata</taxon>
        <taxon>Craniata</taxon>
        <taxon>Vertebrata</taxon>
        <taxon>Euteleostomi</taxon>
        <taxon>Lepidosauria</taxon>
        <taxon>Squamata</taxon>
        <taxon>Bifurcata</taxon>
        <taxon>Unidentata</taxon>
        <taxon>Episquamata</taxon>
        <taxon>Laterata</taxon>
        <taxon>Teiioidea</taxon>
        <taxon>Teiidae</taxon>
        <taxon>Salvator</taxon>
    </lineage>
</organism>
<dbReference type="Ensembl" id="ENSSMRT00000003519.1">
    <property type="protein sequence ID" value="ENSSMRP00000002941.1"/>
    <property type="gene ID" value="ENSSMRG00000002500.1"/>
</dbReference>
<reference evidence="2" key="2">
    <citation type="submission" date="2025-09" db="UniProtKB">
        <authorList>
            <consortium name="Ensembl"/>
        </authorList>
    </citation>
    <scope>IDENTIFICATION</scope>
</reference>
<dbReference type="GO" id="GO:0031996">
    <property type="term" value="F:thioesterase binding"/>
    <property type="evidence" value="ECO:0007669"/>
    <property type="project" value="Ensembl"/>
</dbReference>
<name>A0A8D0B4G7_SALMN</name>
<evidence type="ECO:0000313" key="2">
    <source>
        <dbReference type="Ensembl" id="ENSSMRP00000002941.1"/>
    </source>
</evidence>
<accession>A0A8D0B4G7</accession>
<dbReference type="GO" id="GO:0005886">
    <property type="term" value="C:plasma membrane"/>
    <property type="evidence" value="ECO:0007669"/>
    <property type="project" value="Ensembl"/>
</dbReference>
<keyword evidence="1" id="KW-0175">Coiled coil</keyword>
<proteinExistence type="predicted"/>
<dbReference type="GO" id="GO:0036064">
    <property type="term" value="C:ciliary basal body"/>
    <property type="evidence" value="ECO:0007669"/>
    <property type="project" value="Ensembl"/>
</dbReference>
<dbReference type="InterPro" id="IPR029711">
    <property type="entry name" value="Haus7-like"/>
</dbReference>
<dbReference type="GO" id="GO:0005813">
    <property type="term" value="C:centrosome"/>
    <property type="evidence" value="ECO:0007669"/>
    <property type="project" value="Ensembl"/>
</dbReference>
<dbReference type="Proteomes" id="UP000694421">
    <property type="component" value="Unplaced"/>
</dbReference>
<dbReference type="AlphaFoldDB" id="A0A8D0B4G7"/>